<proteinExistence type="inferred from homology"/>
<keyword evidence="2 5" id="KW-0132">Cell division</keyword>
<dbReference type="GO" id="GO:0051301">
    <property type="term" value="P:cell division"/>
    <property type="evidence" value="ECO:0007669"/>
    <property type="project" value="UniProtKB-KW"/>
</dbReference>
<dbReference type="RefSeq" id="WP_104056790.1">
    <property type="nucleotide sequence ID" value="NZ_PREZ01000002.1"/>
</dbReference>
<dbReference type="GO" id="GO:0051304">
    <property type="term" value="P:chromosome separation"/>
    <property type="evidence" value="ECO:0007669"/>
    <property type="project" value="InterPro"/>
</dbReference>
<dbReference type="NCBIfam" id="TIGR00281">
    <property type="entry name" value="SMC-Scp complex subunit ScpB"/>
    <property type="match status" value="1"/>
</dbReference>
<protein>
    <recommendedName>
        <fullName evidence="5">Segregation and condensation protein B</fullName>
    </recommendedName>
</protein>
<accession>A0A2S5GE56</accession>
<dbReference type="InterPro" id="IPR005234">
    <property type="entry name" value="ScpB_csome_segregation"/>
</dbReference>
<comment type="subunit">
    <text evidence="5">Homodimer. Homodimerization may be required to stabilize the binding of ScpA to the Smc head domains. Component of a cohesin-like complex composed of ScpA, ScpB and the Smc homodimer, in which ScpA and ScpB bind to the head domain of Smc. The presence of the three proteins is required for the association of the complex with DNA.</text>
</comment>
<dbReference type="Gene3D" id="1.10.10.10">
    <property type="entry name" value="Winged helix-like DNA-binding domain superfamily/Winged helix DNA-binding domain"/>
    <property type="match status" value="2"/>
</dbReference>
<dbReference type="HAMAP" id="MF_01804">
    <property type="entry name" value="ScpB"/>
    <property type="match status" value="1"/>
</dbReference>
<dbReference type="InterPro" id="IPR036388">
    <property type="entry name" value="WH-like_DNA-bd_sf"/>
</dbReference>
<sequence>MHNHELQAIIESLLFAAGDEGLSSQQLANVLSMPEEEVITFMTALKKVYEDDSRRGIHVMELAGTFQLATKRDMADYIKQLVESPSNSTLSQAGLETLAVVAYKQPITRMAIEDIRGVKTDRPLQTLASKGLIKEIGRAEGAGRAILYGTTDEFLDYFGLKDLSQLPVLMEDAEELDSEEETDLFFKSLQQSLTVNNEE</sequence>
<dbReference type="GO" id="GO:0006260">
    <property type="term" value="P:DNA replication"/>
    <property type="evidence" value="ECO:0007669"/>
    <property type="project" value="UniProtKB-UniRule"/>
</dbReference>
<dbReference type="PIRSF" id="PIRSF019345">
    <property type="entry name" value="ScpB"/>
    <property type="match status" value="1"/>
</dbReference>
<evidence type="ECO:0000313" key="6">
    <source>
        <dbReference type="EMBL" id="PPA71300.1"/>
    </source>
</evidence>
<dbReference type="Proteomes" id="UP000239047">
    <property type="component" value="Unassembled WGS sequence"/>
</dbReference>
<comment type="similarity">
    <text evidence="5">Belongs to the ScpB family.</text>
</comment>
<dbReference type="GO" id="GO:0005737">
    <property type="term" value="C:cytoplasm"/>
    <property type="evidence" value="ECO:0007669"/>
    <property type="project" value="UniProtKB-SubCell"/>
</dbReference>
<comment type="function">
    <text evidence="5">Participates in chromosomal partition during cell division. May act via the formation of a condensin-like complex containing Smc and ScpA that pull DNA away from mid-cell into both cell halves.</text>
</comment>
<keyword evidence="7" id="KW-1185">Reference proteome</keyword>
<keyword evidence="4 5" id="KW-0131">Cell cycle</keyword>
<evidence type="ECO:0000256" key="1">
    <source>
        <dbReference type="ARBA" id="ARBA00022490"/>
    </source>
</evidence>
<dbReference type="SUPFAM" id="SSF46785">
    <property type="entry name" value="Winged helix' DNA-binding domain"/>
    <property type="match status" value="2"/>
</dbReference>
<reference evidence="6 7" key="1">
    <citation type="submission" date="2018-02" db="EMBL/GenBank/DDBJ databases">
        <title>Jeotgalibacillus proteolyticum sp. nov. a protease producing bacterium isolated from ocean sediments of Laizhou Bay.</title>
        <authorList>
            <person name="Li Y."/>
        </authorList>
    </citation>
    <scope>NUCLEOTIDE SEQUENCE [LARGE SCALE GENOMIC DNA]</scope>
    <source>
        <strain evidence="6 7">22-7</strain>
    </source>
</reference>
<comment type="caution">
    <text evidence="6">The sequence shown here is derived from an EMBL/GenBank/DDBJ whole genome shotgun (WGS) entry which is preliminary data.</text>
</comment>
<dbReference type="Pfam" id="PF04079">
    <property type="entry name" value="SMC_ScpB"/>
    <property type="match status" value="1"/>
</dbReference>
<organism evidence="6 7">
    <name type="scientific">Jeotgalibacillus proteolyticus</name>
    <dbReference type="NCBI Taxonomy" id="2082395"/>
    <lineage>
        <taxon>Bacteria</taxon>
        <taxon>Bacillati</taxon>
        <taxon>Bacillota</taxon>
        <taxon>Bacilli</taxon>
        <taxon>Bacillales</taxon>
        <taxon>Caryophanaceae</taxon>
        <taxon>Jeotgalibacillus</taxon>
    </lineage>
</organism>
<name>A0A2S5GE56_9BACL</name>
<comment type="subcellular location">
    <subcellularLocation>
        <location evidence="5">Cytoplasm</location>
    </subcellularLocation>
    <text evidence="5">Associated with two foci at the outer edges of the nucleoid region in young cells, and at four foci within both cell halves in older cells.</text>
</comment>
<evidence type="ECO:0000256" key="5">
    <source>
        <dbReference type="HAMAP-Rule" id="MF_01804"/>
    </source>
</evidence>
<dbReference type="PANTHER" id="PTHR34298">
    <property type="entry name" value="SEGREGATION AND CONDENSATION PROTEIN B"/>
    <property type="match status" value="1"/>
</dbReference>
<evidence type="ECO:0000256" key="4">
    <source>
        <dbReference type="ARBA" id="ARBA00023306"/>
    </source>
</evidence>
<dbReference type="OrthoDB" id="9806226at2"/>
<dbReference type="EMBL" id="PREZ01000002">
    <property type="protein sequence ID" value="PPA71300.1"/>
    <property type="molecule type" value="Genomic_DNA"/>
</dbReference>
<evidence type="ECO:0000256" key="2">
    <source>
        <dbReference type="ARBA" id="ARBA00022618"/>
    </source>
</evidence>
<dbReference type="InterPro" id="IPR036390">
    <property type="entry name" value="WH_DNA-bd_sf"/>
</dbReference>
<gene>
    <name evidence="5 6" type="primary">scpB</name>
    <name evidence="6" type="ORF">C4B60_04340</name>
</gene>
<keyword evidence="3 5" id="KW-0159">Chromosome partition</keyword>
<dbReference type="AlphaFoldDB" id="A0A2S5GE56"/>
<keyword evidence="1 5" id="KW-0963">Cytoplasm</keyword>
<evidence type="ECO:0000313" key="7">
    <source>
        <dbReference type="Proteomes" id="UP000239047"/>
    </source>
</evidence>
<evidence type="ECO:0000256" key="3">
    <source>
        <dbReference type="ARBA" id="ARBA00022829"/>
    </source>
</evidence>
<dbReference type="PANTHER" id="PTHR34298:SF2">
    <property type="entry name" value="SEGREGATION AND CONDENSATION PROTEIN B"/>
    <property type="match status" value="1"/>
</dbReference>